<dbReference type="Pfam" id="PF11807">
    <property type="entry name" value="UstYa"/>
    <property type="match status" value="1"/>
</dbReference>
<name>A0A8H4W0C3_9HELO</name>
<dbReference type="PANTHER" id="PTHR33365:SF6">
    <property type="entry name" value="OXIDASE USTYA"/>
    <property type="match status" value="1"/>
</dbReference>
<sequence length="360" mass="41153">MAEKQSYKPLMQDDDISIDYEDLQTKFARKPLFLQPRISMLVILIILLAISFTTNILQAWLYNRVKTAETLGLSKYSKLRFNTNSVWYVPPEERNQTQEELLEAISLDDGAIVVSKEWAKEMDLAESSIFPWDDSKLVYFLHAYHGLHCVKLLYRFVKEIRDDEPRTTPLEHVIHCLDATRQDIICNADDTPRPRRYKENTADPLHTLGEPRKCRDWSALETWARERNACYQASHADPTDMLHSQLKYCASDSPYLPAVREYYGKEYFRARSPYSIKNSGTGMKAIDTNASTEVPHPTPRCAYSDGPAIGRRAPPMQDTTTLAAMADAAYIEKAVHKCASKDTSNPWKSIFCGPAVEKET</sequence>
<reference evidence="3 4" key="1">
    <citation type="submission" date="2020-03" db="EMBL/GenBank/DDBJ databases">
        <title>Draft Genome Sequence of Cudoniella acicularis.</title>
        <authorList>
            <person name="Buettner E."/>
            <person name="Kellner H."/>
        </authorList>
    </citation>
    <scope>NUCLEOTIDE SEQUENCE [LARGE SCALE GENOMIC DNA]</scope>
    <source>
        <strain evidence="3 4">DSM 108380</strain>
    </source>
</reference>
<organism evidence="3 4">
    <name type="scientific">Cudoniella acicularis</name>
    <dbReference type="NCBI Taxonomy" id="354080"/>
    <lineage>
        <taxon>Eukaryota</taxon>
        <taxon>Fungi</taxon>
        <taxon>Dikarya</taxon>
        <taxon>Ascomycota</taxon>
        <taxon>Pezizomycotina</taxon>
        <taxon>Leotiomycetes</taxon>
        <taxon>Helotiales</taxon>
        <taxon>Tricladiaceae</taxon>
        <taxon>Cudoniella</taxon>
    </lineage>
</organism>
<gene>
    <name evidence="3" type="ORF">G7Y89_g9130</name>
</gene>
<evidence type="ECO:0000256" key="2">
    <source>
        <dbReference type="SAM" id="Phobius"/>
    </source>
</evidence>
<evidence type="ECO:0000313" key="4">
    <source>
        <dbReference type="Proteomes" id="UP000566819"/>
    </source>
</evidence>
<comment type="similarity">
    <text evidence="1">Belongs to the ustYa family.</text>
</comment>
<keyword evidence="2" id="KW-1133">Transmembrane helix</keyword>
<protein>
    <submittedName>
        <fullName evidence="3">Uncharacterized protein</fullName>
    </submittedName>
</protein>
<proteinExistence type="inferred from homology"/>
<dbReference type="PANTHER" id="PTHR33365">
    <property type="entry name" value="YALI0B05434P"/>
    <property type="match status" value="1"/>
</dbReference>
<dbReference type="OrthoDB" id="3687641at2759"/>
<dbReference type="EMBL" id="JAAMPI010000731">
    <property type="protein sequence ID" value="KAF4629021.1"/>
    <property type="molecule type" value="Genomic_DNA"/>
</dbReference>
<evidence type="ECO:0000256" key="1">
    <source>
        <dbReference type="ARBA" id="ARBA00035112"/>
    </source>
</evidence>
<dbReference type="GO" id="GO:0043386">
    <property type="term" value="P:mycotoxin biosynthetic process"/>
    <property type="evidence" value="ECO:0007669"/>
    <property type="project" value="InterPro"/>
</dbReference>
<evidence type="ECO:0000313" key="3">
    <source>
        <dbReference type="EMBL" id="KAF4629021.1"/>
    </source>
</evidence>
<keyword evidence="4" id="KW-1185">Reference proteome</keyword>
<dbReference type="Proteomes" id="UP000566819">
    <property type="component" value="Unassembled WGS sequence"/>
</dbReference>
<accession>A0A8H4W0C3</accession>
<feature type="transmembrane region" description="Helical" evidence="2">
    <location>
        <begin position="38"/>
        <end position="61"/>
    </location>
</feature>
<comment type="caution">
    <text evidence="3">The sequence shown here is derived from an EMBL/GenBank/DDBJ whole genome shotgun (WGS) entry which is preliminary data.</text>
</comment>
<dbReference type="InterPro" id="IPR021765">
    <property type="entry name" value="UstYa-like"/>
</dbReference>
<dbReference type="AlphaFoldDB" id="A0A8H4W0C3"/>
<keyword evidence="2" id="KW-0812">Transmembrane</keyword>
<keyword evidence="2" id="KW-0472">Membrane</keyword>